<name>A0A7Y0G9N5_9SPHN</name>
<accession>A0A7Y0G9N5</accession>
<organism evidence="2 3">
    <name type="scientific">Novosphingobium olei</name>
    <dbReference type="NCBI Taxonomy" id="2728851"/>
    <lineage>
        <taxon>Bacteria</taxon>
        <taxon>Pseudomonadati</taxon>
        <taxon>Pseudomonadota</taxon>
        <taxon>Alphaproteobacteria</taxon>
        <taxon>Sphingomonadales</taxon>
        <taxon>Sphingomonadaceae</taxon>
        <taxon>Novosphingobium</taxon>
    </lineage>
</organism>
<evidence type="ECO:0000313" key="2">
    <source>
        <dbReference type="EMBL" id="NML93009.1"/>
    </source>
</evidence>
<feature type="signal peptide" evidence="1">
    <location>
        <begin position="1"/>
        <end position="24"/>
    </location>
</feature>
<dbReference type="AlphaFoldDB" id="A0A7Y0G9N5"/>
<reference evidence="2 3" key="1">
    <citation type="submission" date="2020-04" db="EMBL/GenBank/DDBJ databases">
        <title>Novosphingobium sp. TW-4 isolated from soil.</title>
        <authorList>
            <person name="Dahal R.H."/>
            <person name="Chaudhary D.K."/>
        </authorList>
    </citation>
    <scope>NUCLEOTIDE SEQUENCE [LARGE SCALE GENOMIC DNA]</scope>
    <source>
        <strain evidence="2 3">TW-4</strain>
    </source>
</reference>
<dbReference type="Gene3D" id="2.160.20.20">
    <property type="match status" value="1"/>
</dbReference>
<keyword evidence="3" id="KW-1185">Reference proteome</keyword>
<evidence type="ECO:0000313" key="3">
    <source>
        <dbReference type="Proteomes" id="UP000583556"/>
    </source>
</evidence>
<comment type="caution">
    <text evidence="2">The sequence shown here is derived from an EMBL/GenBank/DDBJ whole genome shotgun (WGS) entry which is preliminary data.</text>
</comment>
<dbReference type="EMBL" id="JABBGM010000002">
    <property type="protein sequence ID" value="NML93009.1"/>
    <property type="molecule type" value="Genomic_DNA"/>
</dbReference>
<dbReference type="Proteomes" id="UP000583556">
    <property type="component" value="Unassembled WGS sequence"/>
</dbReference>
<proteinExistence type="predicted"/>
<dbReference type="InterPro" id="IPR012332">
    <property type="entry name" value="Autotransporter_pectin_lyase_C"/>
</dbReference>
<keyword evidence="1" id="KW-0732">Signal</keyword>
<protein>
    <submittedName>
        <fullName evidence="2">Uncharacterized protein</fullName>
    </submittedName>
</protein>
<sequence length="450" mass="45929">MTTRSLSCAGLLLATALAMPVANAQGVPPSPPPAMPTMADTKYDAALVVRDGSATASDGLVLNSPKDQYNGVMVSGGRSAFTLKNAQIALTGMGKNDFLGIGAGALVRDDATLVVDHVRIETSGATSSALVAAENATLRVYDSTLIANGGALPVGYIRHIGPGMMEPPAPLGLDGNARTVLAMSNSRSFFYRTTIEADGWGALSTDATGGNLYLEANDCVLRVKHKGYGTYADFGAHVVLNRTVVESGGELGIIAGKARIDLNGVTGKVGRNGVMIHSVMAFDPTEMAELNLKDTTLVSAGPAILVKSANAAITIEGGAITSTSGQLLSVIKNEDPNATKTGGKPVPGVALTLRKAILKGDVANTDTDRALALKLESAQLAGALHNVVLTADAGSRWTATAASEVVLTAASVPAIDAPKGVTVRAVTADGSLKPQHIQLKSGGELIVSAR</sequence>
<evidence type="ECO:0000256" key="1">
    <source>
        <dbReference type="SAM" id="SignalP"/>
    </source>
</evidence>
<gene>
    <name evidence="2" type="ORF">HHL27_04920</name>
</gene>
<dbReference type="SUPFAM" id="SSF51126">
    <property type="entry name" value="Pectin lyase-like"/>
    <property type="match status" value="1"/>
</dbReference>
<feature type="chain" id="PRO_5030888249" evidence="1">
    <location>
        <begin position="25"/>
        <end position="450"/>
    </location>
</feature>
<dbReference type="RefSeq" id="WP_169492278.1">
    <property type="nucleotide sequence ID" value="NZ_JABBGM010000002.1"/>
</dbReference>
<dbReference type="InterPro" id="IPR011050">
    <property type="entry name" value="Pectin_lyase_fold/virulence"/>
</dbReference>